<feature type="region of interest" description="Disordered" evidence="1">
    <location>
        <begin position="1"/>
        <end position="80"/>
    </location>
</feature>
<organism evidence="2 3">
    <name type="scientific">Cupriavidus yeoncheonensis</name>
    <dbReference type="NCBI Taxonomy" id="1462994"/>
    <lineage>
        <taxon>Bacteria</taxon>
        <taxon>Pseudomonadati</taxon>
        <taxon>Pseudomonadota</taxon>
        <taxon>Betaproteobacteria</taxon>
        <taxon>Burkholderiales</taxon>
        <taxon>Burkholderiaceae</taxon>
        <taxon>Cupriavidus</taxon>
    </lineage>
</organism>
<evidence type="ECO:0000256" key="1">
    <source>
        <dbReference type="SAM" id="MobiDB-lite"/>
    </source>
</evidence>
<keyword evidence="3" id="KW-1185">Reference proteome</keyword>
<evidence type="ECO:0000313" key="3">
    <source>
        <dbReference type="Proteomes" id="UP000672934"/>
    </source>
</evidence>
<gene>
    <name evidence="2" type="ORF">LMG31506_04095</name>
</gene>
<reference evidence="2" key="1">
    <citation type="submission" date="2021-03" db="EMBL/GenBank/DDBJ databases">
        <authorList>
            <person name="Peeters C."/>
        </authorList>
    </citation>
    <scope>NUCLEOTIDE SEQUENCE</scope>
    <source>
        <strain evidence="2">LMG 31506</strain>
    </source>
</reference>
<feature type="compositionally biased region" description="Basic residues" evidence="1">
    <location>
        <begin position="30"/>
        <end position="41"/>
    </location>
</feature>
<evidence type="ECO:0000313" key="2">
    <source>
        <dbReference type="EMBL" id="CAG2149770.1"/>
    </source>
</evidence>
<feature type="compositionally biased region" description="Basic and acidic residues" evidence="1">
    <location>
        <begin position="1"/>
        <end position="21"/>
    </location>
</feature>
<sequence length="236" mass="25686">MKHARERSEARELPKSARLRQDATGWARVKERRRRLRGRPHGGRERRLLLLSQKSGAFPDAGGDAGPAQPAPAASRPATEGLDASKSKLFGRGTATICYLTSPGGRTYYFLEFCDRAPVFLVRWQARLPAGTVSRCGGTFSHRSGCHQASALNSVLPQHFVPTKLPALPKPPLGDFLRASNRARAALPSFARLAPAGYANKRETEGLTATPSVKCDKSPTQVLRCRSLAGTARKLY</sequence>
<protein>
    <submittedName>
        <fullName evidence="2">Uncharacterized protein</fullName>
    </submittedName>
</protein>
<dbReference type="Proteomes" id="UP000672934">
    <property type="component" value="Unassembled WGS sequence"/>
</dbReference>
<name>A0A916IXY8_9BURK</name>
<comment type="caution">
    <text evidence="2">The sequence shown here is derived from an EMBL/GenBank/DDBJ whole genome shotgun (WGS) entry which is preliminary data.</text>
</comment>
<feature type="compositionally biased region" description="Low complexity" evidence="1">
    <location>
        <begin position="56"/>
        <end position="74"/>
    </location>
</feature>
<proteinExistence type="predicted"/>
<dbReference type="AlphaFoldDB" id="A0A916IXY8"/>
<dbReference type="EMBL" id="CAJPUY010000015">
    <property type="protein sequence ID" value="CAG2149770.1"/>
    <property type="molecule type" value="Genomic_DNA"/>
</dbReference>
<accession>A0A916IXY8</accession>